<organism evidence="2 3">
    <name type="scientific">Rhodopirellula baltica (strain DSM 10527 / NCIMB 13988 / SH1)</name>
    <dbReference type="NCBI Taxonomy" id="243090"/>
    <lineage>
        <taxon>Bacteria</taxon>
        <taxon>Pseudomonadati</taxon>
        <taxon>Planctomycetota</taxon>
        <taxon>Planctomycetia</taxon>
        <taxon>Pirellulales</taxon>
        <taxon>Pirellulaceae</taxon>
        <taxon>Rhodopirellula</taxon>
    </lineage>
</organism>
<name>Q7ULP7_RHOBA</name>
<proteinExistence type="predicted"/>
<feature type="compositionally biased region" description="Low complexity" evidence="1">
    <location>
        <begin position="22"/>
        <end position="31"/>
    </location>
</feature>
<feature type="region of interest" description="Disordered" evidence="1">
    <location>
        <begin position="1"/>
        <end position="32"/>
    </location>
</feature>
<protein>
    <submittedName>
        <fullName evidence="2">Uncharacterized protein</fullName>
    </submittedName>
</protein>
<dbReference type="Proteomes" id="UP000001025">
    <property type="component" value="Chromosome"/>
</dbReference>
<dbReference type="KEGG" id="rba:RB9365"/>
<dbReference type="EMBL" id="BX294149">
    <property type="protein sequence ID" value="CAD76222.1"/>
    <property type="molecule type" value="Genomic_DNA"/>
</dbReference>
<evidence type="ECO:0000256" key="1">
    <source>
        <dbReference type="SAM" id="MobiDB-lite"/>
    </source>
</evidence>
<dbReference type="STRING" id="243090.RB9365"/>
<dbReference type="EnsemblBacteria" id="CAD76222">
    <property type="protein sequence ID" value="CAD76222"/>
    <property type="gene ID" value="RB9365"/>
</dbReference>
<reference evidence="2 3" key="1">
    <citation type="journal article" date="2003" name="Proc. Natl. Acad. Sci. U.S.A.">
        <title>Complete genome sequence of the marine planctomycete Pirellula sp. strain 1.</title>
        <authorList>
            <person name="Gloeckner F.O."/>
            <person name="Kube M."/>
            <person name="Bauer M."/>
            <person name="Teeling H."/>
            <person name="Lombardot T."/>
            <person name="Ludwig W."/>
            <person name="Gade D."/>
            <person name="Beck A."/>
            <person name="Borzym K."/>
            <person name="Heitmann K."/>
            <person name="Rabus R."/>
            <person name="Schlesner H."/>
            <person name="Amann R."/>
            <person name="Reinhardt R."/>
        </authorList>
    </citation>
    <scope>NUCLEOTIDE SEQUENCE [LARGE SCALE GENOMIC DNA]</scope>
    <source>
        <strain evidence="3">DSM 10527 / NCIMB 13988 / SH1</strain>
    </source>
</reference>
<evidence type="ECO:0000313" key="3">
    <source>
        <dbReference type="Proteomes" id="UP000001025"/>
    </source>
</evidence>
<dbReference type="InParanoid" id="Q7ULP7"/>
<gene>
    <name evidence="2" type="ordered locus">RB9365</name>
</gene>
<dbReference type="HOGENOM" id="CLU_1720913_0_0_0"/>
<dbReference type="AlphaFoldDB" id="Q7ULP7"/>
<sequence length="152" mass="16637">MSCSERGIGFQPAIPVKTVREPSGSSPGSSRRTAKRVACCSWLPSRCNDSGRRRSWFKSMRHLSPGEAGGEVERADRGPVRVRGRCTANLASQIARPPHPDLAERLLRPSISLLLSPNFVGGEVTENTRTAEGGGDLKFRTAHTRPNRLLNY</sequence>
<keyword evidence="3" id="KW-1185">Reference proteome</keyword>
<accession>Q7ULP7</accession>
<evidence type="ECO:0000313" key="2">
    <source>
        <dbReference type="EMBL" id="CAD76222.1"/>
    </source>
</evidence>